<dbReference type="Gene3D" id="3.80.10.10">
    <property type="entry name" value="Ribonuclease Inhibitor"/>
    <property type="match status" value="2"/>
</dbReference>
<evidence type="ECO:0000256" key="1">
    <source>
        <dbReference type="ARBA" id="ARBA00004114"/>
    </source>
</evidence>
<evidence type="ECO:0000313" key="15">
    <source>
        <dbReference type="EMBL" id="NXQ17822.1"/>
    </source>
</evidence>
<evidence type="ECO:0000313" key="16">
    <source>
        <dbReference type="Proteomes" id="UP000629713"/>
    </source>
</evidence>
<evidence type="ECO:0000256" key="3">
    <source>
        <dbReference type="ARBA" id="ARBA00022614"/>
    </source>
</evidence>
<evidence type="ECO:0000256" key="14">
    <source>
        <dbReference type="SAM" id="MobiDB-lite"/>
    </source>
</evidence>
<keyword evidence="8" id="KW-0206">Cytoskeleton</keyword>
<keyword evidence="6" id="KW-0498">Mitosis</keyword>
<evidence type="ECO:0000256" key="2">
    <source>
        <dbReference type="ARBA" id="ARBA00022490"/>
    </source>
</evidence>
<keyword evidence="2" id="KW-0963">Cytoplasm</keyword>
<evidence type="ECO:0000256" key="9">
    <source>
        <dbReference type="ARBA" id="ARBA00023306"/>
    </source>
</evidence>
<evidence type="ECO:0000256" key="5">
    <source>
        <dbReference type="ARBA" id="ARBA00022737"/>
    </source>
</evidence>
<evidence type="ECO:0000256" key="13">
    <source>
        <dbReference type="SAM" id="Coils"/>
    </source>
</evidence>
<feature type="compositionally biased region" description="Low complexity" evidence="14">
    <location>
        <begin position="252"/>
        <end position="262"/>
    </location>
</feature>
<keyword evidence="5" id="KW-0677">Repeat</keyword>
<feature type="coiled-coil region" evidence="13">
    <location>
        <begin position="412"/>
        <end position="449"/>
    </location>
</feature>
<dbReference type="AlphaFoldDB" id="A0A852FVA6"/>
<comment type="function">
    <text evidence="10">Required for the organization of the mitotic spindle. Maintains the structural integrity of centrosomes during mitosis.</text>
</comment>
<dbReference type="EMBL" id="WBNO01020577">
    <property type="protein sequence ID" value="NXQ17822.1"/>
    <property type="molecule type" value="Genomic_DNA"/>
</dbReference>
<dbReference type="Proteomes" id="UP000629713">
    <property type="component" value="Unassembled WGS sequence"/>
</dbReference>
<comment type="similarity">
    <text evidence="11">Belongs to the LRRCC1 family.</text>
</comment>
<dbReference type="SMART" id="SM00369">
    <property type="entry name" value="LRR_TYP"/>
    <property type="match status" value="2"/>
</dbReference>
<dbReference type="SUPFAM" id="SSF52058">
    <property type="entry name" value="L domain-like"/>
    <property type="match status" value="1"/>
</dbReference>
<feature type="coiled-coil region" evidence="13">
    <location>
        <begin position="475"/>
        <end position="526"/>
    </location>
</feature>
<dbReference type="InterPro" id="IPR032675">
    <property type="entry name" value="LRR_dom_sf"/>
</dbReference>
<evidence type="ECO:0000256" key="11">
    <source>
        <dbReference type="ARBA" id="ARBA00061329"/>
    </source>
</evidence>
<feature type="non-terminal residue" evidence="15">
    <location>
        <position position="1020"/>
    </location>
</feature>
<evidence type="ECO:0000256" key="12">
    <source>
        <dbReference type="ARBA" id="ARBA00067351"/>
    </source>
</evidence>
<evidence type="ECO:0000256" key="8">
    <source>
        <dbReference type="ARBA" id="ARBA00023212"/>
    </source>
</evidence>
<dbReference type="GO" id="GO:0005814">
    <property type="term" value="C:centriole"/>
    <property type="evidence" value="ECO:0007669"/>
    <property type="project" value="UniProtKB-SubCell"/>
</dbReference>
<feature type="coiled-coil region" evidence="13">
    <location>
        <begin position="593"/>
        <end position="705"/>
    </location>
</feature>
<dbReference type="InterPro" id="IPR003591">
    <property type="entry name" value="Leu-rich_rpt_typical-subtyp"/>
</dbReference>
<organism evidence="15 16">
    <name type="scientific">Peucedramus taeniatus</name>
    <name type="common">Olive warbler</name>
    <dbReference type="NCBI Taxonomy" id="135441"/>
    <lineage>
        <taxon>Eukaryota</taxon>
        <taxon>Metazoa</taxon>
        <taxon>Chordata</taxon>
        <taxon>Craniata</taxon>
        <taxon>Vertebrata</taxon>
        <taxon>Euteleostomi</taxon>
        <taxon>Archelosauria</taxon>
        <taxon>Archosauria</taxon>
        <taxon>Dinosauria</taxon>
        <taxon>Saurischia</taxon>
        <taxon>Theropoda</taxon>
        <taxon>Coelurosauria</taxon>
        <taxon>Aves</taxon>
        <taxon>Neognathae</taxon>
        <taxon>Neoaves</taxon>
        <taxon>Telluraves</taxon>
        <taxon>Australaves</taxon>
        <taxon>Passeriformes</taxon>
        <taxon>Passeroidea</taxon>
        <taxon>Fringillidae</taxon>
        <taxon>Peucedraminae</taxon>
        <taxon>Peucedramus</taxon>
    </lineage>
</organism>
<accession>A0A852FVA6</accession>
<dbReference type="Pfam" id="PF12799">
    <property type="entry name" value="LRR_4"/>
    <property type="match status" value="1"/>
</dbReference>
<proteinExistence type="inferred from homology"/>
<sequence length="1020" mass="117396">GMAGMPGELSLMDKGVKSLRDVSLSSDLHTLNAHCNLIARIQGLDHLRNLQHLDLSSNQIRRIEGLGSLAKLRTLSLSCNLLTKVEGLEKLFNLTMLNLSYNRIHDLSGFQSLHGTRHKISHIDLHSNCVSNMNHLLQCTKGLRCLTNLRLERNGKANPVCHVAGYRETVLQSLPQLKALDGRNISGESVELAEENCSDLQCLEDILGSLVSSGCPSTRDQNNVPLPLATPHIDQALAQFRQRTRIPAQGATSSSTELVSSSEPEKTQLDKIYSEMRIKKIEDQILQILQKVSDSSRQEAAPSALKPKRDTDPTSESENESGKENNRKVMKRSKIPTYRKTALPTKGHASHLEKKKIIDREEKKSSSKCPCSSQNDSHFKVVGRKVEILAGRQSNMEKVEECNSNPLEESTYRALIQELDQEKERRWKAEQAEKKLLEHVSELQKHAKEEKDIQSMAVFTRDRLKELILKERDAKAILQADVQQLKGEIERLTNELNQARNKEAEYQKATRALEETLSKMETQRLQQRAVEMKQVQEAELKASANEREIQLLRIVVRQQKEKVKQLHELLVLREQEQRKELGTRVALNGPEFQDALSKEVAKEEQRHEQCVRELQEKINMSNQKYRELEDEFRLALTIETKRFKEVKQGFEKASADLVEHKQALFELEQREKDMASLIQDLTHLVEEQKAKIAELTKSNEEATANLKCRTGELETVIEEDKQKAVQVELLKKENVKLISQLTAQESVIDGLKMERKIWGQELAEQGAHLAQDRGKLEAKIEALTNETDMLKKQKEQDSDTIKIKNKIVDDQTETIRRLKEGLQEKDKQIKKHHEENQEAQKLLRIQLDEKAAECEKLMGKLERQNERKEELKQLLEEKEAELDDIKNAYSAMKKRWQGKGELLSQLEVQVKQMKENFDFKEKKLIEERNKSLQTQRIAVEKLQKMDNAFRKQLESVLAAHQEELFHLENEKEKQIEAANEKVYSVEEEMRELLQEMANNKKAMENKIRRLTHALNDIQQD</sequence>
<gene>
    <name evidence="15" type="primary">Lrrcc1</name>
    <name evidence="15" type="ORF">PEUTAE_R00147</name>
</gene>
<feature type="compositionally biased region" description="Basic and acidic residues" evidence="14">
    <location>
        <begin position="350"/>
        <end position="365"/>
    </location>
</feature>
<comment type="caution">
    <text evidence="15">The sequence shown here is derived from an EMBL/GenBank/DDBJ whole genome shotgun (WGS) entry which is preliminary data.</text>
</comment>
<keyword evidence="3" id="KW-0433">Leucine-rich repeat</keyword>
<keyword evidence="4" id="KW-0132">Cell division</keyword>
<dbReference type="PROSITE" id="PS51450">
    <property type="entry name" value="LRR"/>
    <property type="match status" value="4"/>
</dbReference>
<reference evidence="15" key="1">
    <citation type="submission" date="2019-09" db="EMBL/GenBank/DDBJ databases">
        <title>Bird 10,000 Genomes (B10K) Project - Family phase.</title>
        <authorList>
            <person name="Zhang G."/>
        </authorList>
    </citation>
    <scope>NUCLEOTIDE SEQUENCE</scope>
    <source>
        <strain evidence="15">B10K-DU-002-52</strain>
        <tissue evidence="15">Muscle</tissue>
    </source>
</reference>
<feature type="region of interest" description="Disordered" evidence="14">
    <location>
        <begin position="293"/>
        <end position="376"/>
    </location>
</feature>
<dbReference type="FunFam" id="3.80.10.10:FF:000171">
    <property type="entry name" value="Leucine rich repeat and coiled-coil centrosomal protein 1"/>
    <property type="match status" value="1"/>
</dbReference>
<dbReference type="InterPro" id="IPR025875">
    <property type="entry name" value="Leu-rich_rpt_4"/>
</dbReference>
<evidence type="ECO:0000256" key="7">
    <source>
        <dbReference type="ARBA" id="ARBA00023054"/>
    </source>
</evidence>
<feature type="region of interest" description="Disordered" evidence="14">
    <location>
        <begin position="246"/>
        <end position="266"/>
    </location>
</feature>
<keyword evidence="7 13" id="KW-0175">Coiled coil</keyword>
<dbReference type="FunFam" id="3.80.10.10:FF:000148">
    <property type="entry name" value="Leucine rich repeat and coiled-coil centrosomal protein 1"/>
    <property type="match status" value="1"/>
</dbReference>
<dbReference type="GO" id="GO:0051301">
    <property type="term" value="P:cell division"/>
    <property type="evidence" value="ECO:0007669"/>
    <property type="project" value="UniProtKB-KW"/>
</dbReference>
<protein>
    <recommendedName>
        <fullName evidence="12">Leucine-rich repeat and coiled-coil domain-containing protein 1</fullName>
    </recommendedName>
</protein>
<evidence type="ECO:0000256" key="10">
    <source>
        <dbReference type="ARBA" id="ARBA00054059"/>
    </source>
</evidence>
<feature type="non-terminal residue" evidence="15">
    <location>
        <position position="1"/>
    </location>
</feature>
<comment type="subcellular location">
    <subcellularLocation>
        <location evidence="1">Cytoplasm</location>
        <location evidence="1">Cytoskeleton</location>
        <location evidence="1">Microtubule organizing center</location>
        <location evidence="1">Centrosome</location>
        <location evidence="1">Centriole</location>
    </subcellularLocation>
</comment>
<keyword evidence="9" id="KW-0131">Cell cycle</keyword>
<dbReference type="PANTHER" id="PTHR15454">
    <property type="entry name" value="NISCHARIN RELATED"/>
    <property type="match status" value="1"/>
</dbReference>
<keyword evidence="16" id="KW-1185">Reference proteome</keyword>
<dbReference type="GO" id="GO:0005737">
    <property type="term" value="C:cytoplasm"/>
    <property type="evidence" value="ECO:0007669"/>
    <property type="project" value="TreeGrafter"/>
</dbReference>
<dbReference type="SMART" id="SM00365">
    <property type="entry name" value="LRR_SD22"/>
    <property type="match status" value="4"/>
</dbReference>
<dbReference type="PANTHER" id="PTHR15454:SF34">
    <property type="entry name" value="LEUCINE-RICH REPEAT AND COILED-COIL DOMAIN-CONTAINING PROTEIN 1"/>
    <property type="match status" value="1"/>
</dbReference>
<name>A0A852FVA6_PEUTA</name>
<dbReference type="InterPro" id="IPR001611">
    <property type="entry name" value="Leu-rich_rpt"/>
</dbReference>
<feature type="coiled-coil region" evidence="13">
    <location>
        <begin position="773"/>
        <end position="1020"/>
    </location>
</feature>
<evidence type="ECO:0000256" key="4">
    <source>
        <dbReference type="ARBA" id="ARBA00022618"/>
    </source>
</evidence>
<evidence type="ECO:0000256" key="6">
    <source>
        <dbReference type="ARBA" id="ARBA00022776"/>
    </source>
</evidence>
<dbReference type="GO" id="GO:0005813">
    <property type="term" value="C:centrosome"/>
    <property type="evidence" value="ECO:0007669"/>
    <property type="project" value="TreeGrafter"/>
</dbReference>